<dbReference type="AlphaFoldDB" id="A0A0R2LRC7"/>
<feature type="compositionally biased region" description="Basic residues" evidence="1">
    <location>
        <begin position="70"/>
        <end position="81"/>
    </location>
</feature>
<dbReference type="EMBL" id="JQCA01000043">
    <property type="protein sequence ID" value="KRO04200.1"/>
    <property type="molecule type" value="Genomic_DNA"/>
</dbReference>
<evidence type="ECO:0000256" key="2">
    <source>
        <dbReference type="SAM" id="Phobius"/>
    </source>
</evidence>
<reference evidence="3 4" key="1">
    <citation type="journal article" date="2015" name="Genome Announc.">
        <title>Expanding the biotechnology potential of lactobacilli through comparative genomics of 213 strains and associated genera.</title>
        <authorList>
            <person name="Sun Z."/>
            <person name="Harris H.M."/>
            <person name="McCann A."/>
            <person name="Guo C."/>
            <person name="Argimon S."/>
            <person name="Zhang W."/>
            <person name="Yang X."/>
            <person name="Jeffery I.B."/>
            <person name="Cooney J.C."/>
            <person name="Kagawa T.F."/>
            <person name="Liu W."/>
            <person name="Song Y."/>
            <person name="Salvetti E."/>
            <person name="Wrobel A."/>
            <person name="Rasinkangas P."/>
            <person name="Parkhill J."/>
            <person name="Rea M.C."/>
            <person name="O'Sullivan O."/>
            <person name="Ritari J."/>
            <person name="Douillard F.P."/>
            <person name="Paul Ross R."/>
            <person name="Yang R."/>
            <person name="Briner A.E."/>
            <person name="Felis G.E."/>
            <person name="de Vos W.M."/>
            <person name="Barrangou R."/>
            <person name="Klaenhammer T.R."/>
            <person name="Caufield P.W."/>
            <person name="Cui Y."/>
            <person name="Zhang H."/>
            <person name="O'Toole P.W."/>
        </authorList>
    </citation>
    <scope>NUCLEOTIDE SEQUENCE [LARGE SCALE GENOMIC DNA]</scope>
    <source>
        <strain evidence="3 4">DSM 22467</strain>
    </source>
</reference>
<gene>
    <name evidence="3" type="ORF">IV54_GL001722</name>
</gene>
<evidence type="ECO:0000256" key="1">
    <source>
        <dbReference type="SAM" id="MobiDB-lite"/>
    </source>
</evidence>
<comment type="caution">
    <text evidence="3">The sequence shown here is derived from an EMBL/GenBank/DDBJ whole genome shotgun (WGS) entry which is preliminary data.</text>
</comment>
<sequence>MKALVTENPWLIPATLFMEVLPATVIIHGYWKTRQLKKQLQIERERTKQLQLEQLNQLRPGHHADDRPRPLAHHRPFHHDS</sequence>
<evidence type="ECO:0008006" key="5">
    <source>
        <dbReference type="Google" id="ProtNLM"/>
    </source>
</evidence>
<evidence type="ECO:0000313" key="3">
    <source>
        <dbReference type="EMBL" id="KRO04200.1"/>
    </source>
</evidence>
<dbReference type="PATRIC" id="fig|616990.3.peg.1820"/>
<proteinExistence type="predicted"/>
<keyword evidence="2" id="KW-0472">Membrane</keyword>
<keyword evidence="2" id="KW-1133">Transmembrane helix</keyword>
<keyword evidence="2" id="KW-0812">Transmembrane</keyword>
<keyword evidence="4" id="KW-1185">Reference proteome</keyword>
<protein>
    <recommendedName>
        <fullName evidence="5">Transposase</fullName>
    </recommendedName>
</protein>
<name>A0A0R2LRC7_9LACO</name>
<accession>A0A0R2LRC7</accession>
<dbReference type="Proteomes" id="UP000051906">
    <property type="component" value="Unassembled WGS sequence"/>
</dbReference>
<organism evidence="3 4">
    <name type="scientific">Levilactobacillus paucivorans</name>
    <dbReference type="NCBI Taxonomy" id="616990"/>
    <lineage>
        <taxon>Bacteria</taxon>
        <taxon>Bacillati</taxon>
        <taxon>Bacillota</taxon>
        <taxon>Bacilli</taxon>
        <taxon>Lactobacillales</taxon>
        <taxon>Lactobacillaceae</taxon>
        <taxon>Levilactobacillus</taxon>
    </lineage>
</organism>
<feature type="region of interest" description="Disordered" evidence="1">
    <location>
        <begin position="53"/>
        <end position="81"/>
    </location>
</feature>
<evidence type="ECO:0000313" key="4">
    <source>
        <dbReference type="Proteomes" id="UP000051906"/>
    </source>
</evidence>
<feature type="transmembrane region" description="Helical" evidence="2">
    <location>
        <begin position="12"/>
        <end position="31"/>
    </location>
</feature>